<evidence type="ECO:0000313" key="3">
    <source>
        <dbReference type="EMBL" id="KAF9327997.1"/>
    </source>
</evidence>
<gene>
    <name evidence="3" type="ORF">BG006_008770</name>
</gene>
<comment type="function">
    <text evidence="1">Component of the MICOS complex, a large protein complex of the mitochondrial inner membrane that plays crucial roles in the maintenance of crista junctions, inner membrane architecture, and formation of contact sites to the outer membrane.</text>
</comment>
<feature type="region of interest" description="Disordered" evidence="2">
    <location>
        <begin position="73"/>
        <end position="100"/>
    </location>
</feature>
<feature type="compositionally biased region" description="Basic and acidic residues" evidence="2">
    <location>
        <begin position="313"/>
        <end position="352"/>
    </location>
</feature>
<protein>
    <recommendedName>
        <fullName evidence="1">MICOS complex subunit</fullName>
    </recommendedName>
</protein>
<evidence type="ECO:0000256" key="1">
    <source>
        <dbReference type="RuleBase" id="RU363021"/>
    </source>
</evidence>
<proteinExistence type="predicted"/>
<comment type="subcellular location">
    <subcellularLocation>
        <location evidence="1">Mitochondrion inner membrane</location>
    </subcellularLocation>
</comment>
<keyword evidence="1" id="KW-0999">Mitochondrion inner membrane</keyword>
<keyword evidence="1" id="KW-0472">Membrane</keyword>
<feature type="region of interest" description="Disordered" evidence="2">
    <location>
        <begin position="312"/>
        <end position="362"/>
    </location>
</feature>
<feature type="compositionally biased region" description="Basic and acidic residues" evidence="2">
    <location>
        <begin position="533"/>
        <end position="543"/>
    </location>
</feature>
<dbReference type="GO" id="GO:0042407">
    <property type="term" value="P:cristae formation"/>
    <property type="evidence" value="ECO:0007669"/>
    <property type="project" value="InterPro"/>
</dbReference>
<dbReference type="Gene3D" id="1.20.120.20">
    <property type="entry name" value="Apolipoprotein"/>
    <property type="match status" value="2"/>
</dbReference>
<comment type="caution">
    <text evidence="3">The sequence shown here is derived from an EMBL/GenBank/DDBJ whole genome shotgun (WGS) entry which is preliminary data.</text>
</comment>
<dbReference type="PANTHER" id="PTHR28268">
    <property type="entry name" value="MICOS SUBUNIT MIC26"/>
    <property type="match status" value="1"/>
</dbReference>
<dbReference type="Pfam" id="PF09769">
    <property type="entry name" value="ApoO"/>
    <property type="match status" value="1"/>
</dbReference>
<keyword evidence="4" id="KW-1185">Reference proteome</keyword>
<feature type="compositionally biased region" description="Basic and acidic residues" evidence="2">
    <location>
        <begin position="556"/>
        <end position="593"/>
    </location>
</feature>
<evidence type="ECO:0000313" key="4">
    <source>
        <dbReference type="Proteomes" id="UP000696485"/>
    </source>
</evidence>
<dbReference type="PANTHER" id="PTHR28268:SF1">
    <property type="entry name" value="MICOS SUBUNIT MIC26"/>
    <property type="match status" value="1"/>
</dbReference>
<feature type="region of interest" description="Disordered" evidence="2">
    <location>
        <begin position="524"/>
        <end position="623"/>
    </location>
</feature>
<dbReference type="EMBL" id="JAAAUY010000606">
    <property type="protein sequence ID" value="KAF9327997.1"/>
    <property type="molecule type" value="Genomic_DNA"/>
</dbReference>
<dbReference type="GO" id="GO:0044284">
    <property type="term" value="C:mitochondrial crista junction"/>
    <property type="evidence" value="ECO:0007669"/>
    <property type="project" value="TreeGrafter"/>
</dbReference>
<name>A0A9P5VJU1_9FUNG</name>
<feature type="region of interest" description="Disordered" evidence="2">
    <location>
        <begin position="397"/>
        <end position="437"/>
    </location>
</feature>
<dbReference type="InterPro" id="IPR019166">
    <property type="entry name" value="MIC26/MIC27"/>
</dbReference>
<dbReference type="Proteomes" id="UP000696485">
    <property type="component" value="Unassembled WGS sequence"/>
</dbReference>
<comment type="subunit">
    <text evidence="1">Component of the mitochondrial contact site and cristae organizing system (MICOS) complex.</text>
</comment>
<sequence length="725" mass="82911">MYRAKLNKASALAVAQWARARAFPALLVASTTVVVVGAGAFNKVTHCQHDPSLQAEAKDLKERVQEFTEHVLELADNPPPSSSGRPRHDHGHGSPFFTSGGYRRIEPRHEGLNFSGSSTPSYDGYSGRGGMERFRGATVNKDEELVPAVLYITGAAIIGSFLARHSNFMVKFLSPTALALGAGAYTIPKTTNNVIYGLKHYDYREWNREWHHKWQHARQSVTDTTHNIQTGLGSVASGAKDAAHEISDQSHKLSDKAQHALHDAKETTTKVAHDVQAKGAEVSKTVSHQLDHAKDEAQEGVKAAKQYWQSAEHTTDKEANDLKKSAQETGEHVKHWWQSAERDAEKHAKEFKGSAQETGENARDWFQDQGRRMHREASNYGRDDFERGFDRFKNKARQDWSNARDEVESRGRTVQKNLEDARDQGQKWVRDRSREEKDRLHNLGDQGQEWTREWADERRHDIESVGRDLGDRFDDAKHDYKKFGREAREYGEDRFRDARRDIRNRADDVKDHGLRQFNRFEQEADRAGSWGHGRREGDDRDQRGWGYGNFGGSRYEQYDNEPRRSVTEAAKEGRHWWQHKDAADPYESYDRQRPSSGGTWWKGSSSATQATDKMSDDFDRSRRQVKRNVEDLRDRAEDTAENGRSWLSDKTHQLKDRFEHGKSDFQNKLGELTAHGYREEQGRDFGGRFGATHNHASIYSDDYWFHSDHSADAPRSGRRGGDRGL</sequence>
<accession>A0A9P5VJU1</accession>
<dbReference type="InterPro" id="IPR033181">
    <property type="entry name" value="Mic26_fungi"/>
</dbReference>
<keyword evidence="1" id="KW-0496">Mitochondrion</keyword>
<dbReference type="GO" id="GO:0061617">
    <property type="term" value="C:MICOS complex"/>
    <property type="evidence" value="ECO:0007669"/>
    <property type="project" value="UniProtKB-UniRule"/>
</dbReference>
<organism evidence="3 4">
    <name type="scientific">Podila minutissima</name>
    <dbReference type="NCBI Taxonomy" id="64525"/>
    <lineage>
        <taxon>Eukaryota</taxon>
        <taxon>Fungi</taxon>
        <taxon>Fungi incertae sedis</taxon>
        <taxon>Mucoromycota</taxon>
        <taxon>Mortierellomycotina</taxon>
        <taxon>Mortierellomycetes</taxon>
        <taxon>Mortierellales</taxon>
        <taxon>Mortierellaceae</taxon>
        <taxon>Podila</taxon>
    </lineage>
</organism>
<feature type="compositionally biased region" description="Low complexity" evidence="2">
    <location>
        <begin position="595"/>
        <end position="606"/>
    </location>
</feature>
<dbReference type="AlphaFoldDB" id="A0A9P5VJU1"/>
<reference evidence="3" key="1">
    <citation type="journal article" date="2020" name="Fungal Divers.">
        <title>Resolving the Mortierellaceae phylogeny through synthesis of multi-gene phylogenetics and phylogenomics.</title>
        <authorList>
            <person name="Vandepol N."/>
            <person name="Liber J."/>
            <person name="Desiro A."/>
            <person name="Na H."/>
            <person name="Kennedy M."/>
            <person name="Barry K."/>
            <person name="Grigoriev I.V."/>
            <person name="Miller A.N."/>
            <person name="O'Donnell K."/>
            <person name="Stajich J.E."/>
            <person name="Bonito G."/>
        </authorList>
    </citation>
    <scope>NUCLEOTIDE SEQUENCE</scope>
    <source>
        <strain evidence="3">NVP1</strain>
    </source>
</reference>
<feature type="compositionally biased region" description="Basic and acidic residues" evidence="2">
    <location>
        <begin position="613"/>
        <end position="623"/>
    </location>
</feature>
<evidence type="ECO:0000256" key="2">
    <source>
        <dbReference type="SAM" id="MobiDB-lite"/>
    </source>
</evidence>